<evidence type="ECO:0000313" key="2">
    <source>
        <dbReference type="EMBL" id="GAA3657925.1"/>
    </source>
</evidence>
<sequence>MTPAIPQNTTADTHACTVSESSRLVPGGWRHRSLSRLPPVSDTVPAITHASPIHPPRSSASPLTTSTTPTTPAASPAQRRILPAPCQMAPVASAASSGCSEAISALAPGGTPTSAPQKTPAR</sequence>
<keyword evidence="3" id="KW-1185">Reference proteome</keyword>
<evidence type="ECO:0000256" key="1">
    <source>
        <dbReference type="SAM" id="MobiDB-lite"/>
    </source>
</evidence>
<dbReference type="Proteomes" id="UP001410795">
    <property type="component" value="Unassembled WGS sequence"/>
</dbReference>
<evidence type="ECO:0000313" key="3">
    <source>
        <dbReference type="Proteomes" id="UP001410795"/>
    </source>
</evidence>
<feature type="compositionally biased region" description="Polar residues" evidence="1">
    <location>
        <begin position="1"/>
        <end position="22"/>
    </location>
</feature>
<gene>
    <name evidence="2" type="ORF">GCM10022202_17990</name>
</gene>
<comment type="caution">
    <text evidence="2">The sequence shown here is derived from an EMBL/GenBank/DDBJ whole genome shotgun (WGS) entry which is preliminary data.</text>
</comment>
<feature type="compositionally biased region" description="Polar residues" evidence="1">
    <location>
        <begin position="111"/>
        <end position="122"/>
    </location>
</feature>
<dbReference type="EMBL" id="BAAAYV010000006">
    <property type="protein sequence ID" value="GAA3657925.1"/>
    <property type="molecule type" value="Genomic_DNA"/>
</dbReference>
<feature type="region of interest" description="Disordered" evidence="1">
    <location>
        <begin position="1"/>
        <end position="79"/>
    </location>
</feature>
<proteinExistence type="predicted"/>
<name>A0ABP7BE17_9MICO</name>
<feature type="compositionally biased region" description="Low complexity" evidence="1">
    <location>
        <begin position="56"/>
        <end position="77"/>
    </location>
</feature>
<feature type="region of interest" description="Disordered" evidence="1">
    <location>
        <begin position="103"/>
        <end position="122"/>
    </location>
</feature>
<reference evidence="3" key="1">
    <citation type="journal article" date="2019" name="Int. J. Syst. Evol. Microbiol.">
        <title>The Global Catalogue of Microorganisms (GCM) 10K type strain sequencing project: providing services to taxonomists for standard genome sequencing and annotation.</title>
        <authorList>
            <consortium name="The Broad Institute Genomics Platform"/>
            <consortium name="The Broad Institute Genome Sequencing Center for Infectious Disease"/>
            <person name="Wu L."/>
            <person name="Ma J."/>
        </authorList>
    </citation>
    <scope>NUCLEOTIDE SEQUENCE [LARGE SCALE GENOMIC DNA]</scope>
    <source>
        <strain evidence="3">JCM 16546</strain>
    </source>
</reference>
<organism evidence="2 3">
    <name type="scientific">Microbacterium marinilacus</name>
    <dbReference type="NCBI Taxonomy" id="415209"/>
    <lineage>
        <taxon>Bacteria</taxon>
        <taxon>Bacillati</taxon>
        <taxon>Actinomycetota</taxon>
        <taxon>Actinomycetes</taxon>
        <taxon>Micrococcales</taxon>
        <taxon>Microbacteriaceae</taxon>
        <taxon>Microbacterium</taxon>
    </lineage>
</organism>
<accession>A0ABP7BE17</accession>
<protein>
    <submittedName>
        <fullName evidence="2">Uncharacterized protein</fullName>
    </submittedName>
</protein>